<evidence type="ECO:0000313" key="6">
    <source>
        <dbReference type="Proteomes" id="UP000002484"/>
    </source>
</evidence>
<organism evidence="5 6">
    <name type="scientific">Pseudofrankia inefficax (strain DSM 45817 / CECT 9037 / DDB 130130 / EuI1c)</name>
    <name type="common">Frankia inefficax</name>
    <dbReference type="NCBI Taxonomy" id="298654"/>
    <lineage>
        <taxon>Bacteria</taxon>
        <taxon>Bacillati</taxon>
        <taxon>Actinomycetota</taxon>
        <taxon>Actinomycetes</taxon>
        <taxon>Frankiales</taxon>
        <taxon>Frankiaceae</taxon>
        <taxon>Pseudofrankia</taxon>
    </lineage>
</organism>
<reference evidence="5 6" key="1">
    <citation type="submission" date="2010-10" db="EMBL/GenBank/DDBJ databases">
        <title>Complete sequence of Frankia sp. EuI1c.</title>
        <authorList>
            <consortium name="US DOE Joint Genome Institute"/>
            <person name="Lucas S."/>
            <person name="Copeland A."/>
            <person name="Lapidus A."/>
            <person name="Cheng J.-F."/>
            <person name="Bruce D."/>
            <person name="Goodwin L."/>
            <person name="Pitluck S."/>
            <person name="Chertkov O."/>
            <person name="Detter J.C."/>
            <person name="Han C."/>
            <person name="Tapia R."/>
            <person name="Land M."/>
            <person name="Hauser L."/>
            <person name="Jeffries C."/>
            <person name="Kyrpides N."/>
            <person name="Ivanova N."/>
            <person name="Mikhailova N."/>
            <person name="Beauchemin N."/>
            <person name="Sen A."/>
            <person name="Sur S.A."/>
            <person name="Gtari M."/>
            <person name="Wall L."/>
            <person name="Tisa L."/>
            <person name="Woyke T."/>
        </authorList>
    </citation>
    <scope>NUCLEOTIDE SEQUENCE [LARGE SCALE GENOMIC DNA]</scope>
    <source>
        <strain evidence="6">DSM 45817 / CECT 9037 / EuI1c</strain>
    </source>
</reference>
<dbReference type="InParanoid" id="E3J2I6"/>
<dbReference type="Pfam" id="PF00881">
    <property type="entry name" value="Nitroreductase"/>
    <property type="match status" value="1"/>
</dbReference>
<accession>E3J2I6</accession>
<name>E3J2I6_PSEI1</name>
<keyword evidence="2" id="KW-0288">FMN</keyword>
<evidence type="ECO:0000256" key="3">
    <source>
        <dbReference type="ARBA" id="ARBA00023002"/>
    </source>
</evidence>
<dbReference type="Gene3D" id="3.40.109.10">
    <property type="entry name" value="NADH Oxidase"/>
    <property type="match status" value="1"/>
</dbReference>
<dbReference type="SUPFAM" id="SSF55469">
    <property type="entry name" value="FMN-dependent nitroreductase-like"/>
    <property type="match status" value="1"/>
</dbReference>
<keyword evidence="3" id="KW-0560">Oxidoreductase</keyword>
<dbReference type="HOGENOM" id="CLU_070764_7_2_11"/>
<sequence>MELREAMRTAGAVRRFTDTPVPDEVLARVLDDARFAPSGGNAQPWTVLVLRDPEIRRQVRDLAVLGWREYTAQAKAGVRPFAPGPDGRWRGAAVDLDEAAATPAPMSFVDELDEAPVLLVLVARLTALAVMDIELERTSIVGGGSIYPFAQNILLAARGEGLGGTMTTFLVRREPVAATLLGIPADHAIAGVLALGYPQHRATKLRRRSVAEFAHVDTFDGPPFPAPSED</sequence>
<evidence type="ECO:0000259" key="4">
    <source>
        <dbReference type="Pfam" id="PF00881"/>
    </source>
</evidence>
<proteinExistence type="predicted"/>
<dbReference type="InterPro" id="IPR050627">
    <property type="entry name" value="Nitroreductase/BluB"/>
</dbReference>
<dbReference type="PANTHER" id="PTHR23026">
    <property type="entry name" value="NADPH NITROREDUCTASE"/>
    <property type="match status" value="1"/>
</dbReference>
<protein>
    <submittedName>
        <fullName evidence="5">Nitroreductase</fullName>
    </submittedName>
</protein>
<dbReference type="AlphaFoldDB" id="E3J2I6"/>
<dbReference type="OrthoDB" id="9798230at2"/>
<dbReference type="InterPro" id="IPR000415">
    <property type="entry name" value="Nitroreductase-like"/>
</dbReference>
<dbReference type="KEGG" id="fri:FraEuI1c_2466"/>
<feature type="domain" description="Nitroreductase" evidence="4">
    <location>
        <begin position="13"/>
        <end position="197"/>
    </location>
</feature>
<dbReference type="EMBL" id="CP002299">
    <property type="protein sequence ID" value="ADP80500.1"/>
    <property type="molecule type" value="Genomic_DNA"/>
</dbReference>
<dbReference type="CDD" id="cd02062">
    <property type="entry name" value="Nitro_FMN_reductase"/>
    <property type="match status" value="1"/>
</dbReference>
<evidence type="ECO:0000256" key="2">
    <source>
        <dbReference type="ARBA" id="ARBA00022643"/>
    </source>
</evidence>
<dbReference type="InterPro" id="IPR029479">
    <property type="entry name" value="Nitroreductase"/>
</dbReference>
<dbReference type="PANTHER" id="PTHR23026:SF90">
    <property type="entry name" value="IODOTYROSINE DEIODINASE 1"/>
    <property type="match status" value="1"/>
</dbReference>
<dbReference type="eggNOG" id="COG0778">
    <property type="taxonomic scope" value="Bacteria"/>
</dbReference>
<dbReference type="Proteomes" id="UP000002484">
    <property type="component" value="Chromosome"/>
</dbReference>
<evidence type="ECO:0000313" key="5">
    <source>
        <dbReference type="EMBL" id="ADP80500.1"/>
    </source>
</evidence>
<keyword evidence="1" id="KW-0285">Flavoprotein</keyword>
<dbReference type="STRING" id="298654.FraEuI1c_2466"/>
<keyword evidence="6" id="KW-1185">Reference proteome</keyword>
<evidence type="ECO:0000256" key="1">
    <source>
        <dbReference type="ARBA" id="ARBA00022630"/>
    </source>
</evidence>
<dbReference type="GO" id="GO:0016491">
    <property type="term" value="F:oxidoreductase activity"/>
    <property type="evidence" value="ECO:0007669"/>
    <property type="project" value="UniProtKB-KW"/>
</dbReference>
<gene>
    <name evidence="5" type="ordered locus">FraEuI1c_2466</name>
</gene>